<organism evidence="2 3">
    <name type="scientific">Gordonia rhizosphera NBRC 16068</name>
    <dbReference type="NCBI Taxonomy" id="1108045"/>
    <lineage>
        <taxon>Bacteria</taxon>
        <taxon>Bacillati</taxon>
        <taxon>Actinomycetota</taxon>
        <taxon>Actinomycetes</taxon>
        <taxon>Mycobacteriales</taxon>
        <taxon>Gordoniaceae</taxon>
        <taxon>Gordonia</taxon>
    </lineage>
</organism>
<reference evidence="2 3" key="1">
    <citation type="submission" date="2012-08" db="EMBL/GenBank/DDBJ databases">
        <title>Whole genome shotgun sequence of Gordonia rhizosphera NBRC 16068.</title>
        <authorList>
            <person name="Takarada H."/>
            <person name="Isaki S."/>
            <person name="Hosoyama A."/>
            <person name="Tsuchikane K."/>
            <person name="Katsumata H."/>
            <person name="Baba S."/>
            <person name="Ohji S."/>
            <person name="Yamazaki S."/>
            <person name="Fujita N."/>
        </authorList>
    </citation>
    <scope>NUCLEOTIDE SEQUENCE [LARGE SCALE GENOMIC DNA]</scope>
    <source>
        <strain evidence="2 3">NBRC 16068</strain>
    </source>
</reference>
<dbReference type="Proteomes" id="UP000008363">
    <property type="component" value="Unassembled WGS sequence"/>
</dbReference>
<dbReference type="STRING" id="1108045.GORHZ_115_00080"/>
<keyword evidence="3" id="KW-1185">Reference proteome</keyword>
<dbReference type="RefSeq" id="WP_006333632.1">
    <property type="nucleotide sequence ID" value="NZ_BAHC01000115.1"/>
</dbReference>
<feature type="domain" description="Serine aminopeptidase S33" evidence="1">
    <location>
        <begin position="28"/>
        <end position="273"/>
    </location>
</feature>
<dbReference type="Pfam" id="PF12146">
    <property type="entry name" value="Hydrolase_4"/>
    <property type="match status" value="1"/>
</dbReference>
<protein>
    <submittedName>
        <fullName evidence="2">Putative lipase</fullName>
    </submittedName>
</protein>
<dbReference type="Gene3D" id="3.40.50.1820">
    <property type="entry name" value="alpha/beta hydrolase"/>
    <property type="match status" value="1"/>
</dbReference>
<dbReference type="PANTHER" id="PTHR11614">
    <property type="entry name" value="PHOSPHOLIPASE-RELATED"/>
    <property type="match status" value="1"/>
</dbReference>
<dbReference type="SUPFAM" id="SSF53474">
    <property type="entry name" value="alpha/beta-Hydrolases"/>
    <property type="match status" value="1"/>
</dbReference>
<evidence type="ECO:0000313" key="2">
    <source>
        <dbReference type="EMBL" id="GAB90654.1"/>
    </source>
</evidence>
<dbReference type="InterPro" id="IPR029058">
    <property type="entry name" value="AB_hydrolase_fold"/>
</dbReference>
<name>K6WVS6_9ACTN</name>
<sequence>MSLTTTRFTFTDHAGVELAAQKWEPTGQPVAAVQLMHGMGEHLGRYQHVIDAFTSAGLVVYGYDQRGHGRSIGTGTPGEIGEDGWGDLVDDIGDFARLVRQHEPGRKLVLVGHSMGSFASLQYLLKDSTSHDAIALTGTAALDLLEPALDLDAPLDLAMFNAGFQPPRTDYDWLSRDDSMVDAYIEDPLCGFGLDTGAARSMFVGSRALGDAEVVAGIRPELPFYLAVGDKDPVNGGLALFHPLVERLRAAGVTDVTTRVYPDARHEILNETNRQQVIADLIEWVTDRIGSAAN</sequence>
<dbReference type="InterPro" id="IPR051044">
    <property type="entry name" value="MAG_DAG_Lipase"/>
</dbReference>
<dbReference type="AlphaFoldDB" id="K6WVS6"/>
<dbReference type="EMBL" id="BAHC01000115">
    <property type="protein sequence ID" value="GAB90654.1"/>
    <property type="molecule type" value="Genomic_DNA"/>
</dbReference>
<evidence type="ECO:0000259" key="1">
    <source>
        <dbReference type="Pfam" id="PF12146"/>
    </source>
</evidence>
<proteinExistence type="predicted"/>
<gene>
    <name evidence="2" type="ORF">GORHZ_115_00080</name>
</gene>
<evidence type="ECO:0000313" key="3">
    <source>
        <dbReference type="Proteomes" id="UP000008363"/>
    </source>
</evidence>
<dbReference type="eggNOG" id="COG2267">
    <property type="taxonomic scope" value="Bacteria"/>
</dbReference>
<comment type="caution">
    <text evidence="2">The sequence shown here is derived from an EMBL/GenBank/DDBJ whole genome shotgun (WGS) entry which is preliminary data.</text>
</comment>
<accession>K6WVS6</accession>
<dbReference type="InterPro" id="IPR022742">
    <property type="entry name" value="Hydrolase_4"/>
</dbReference>